<dbReference type="KEGG" id="glt:GlitD10_1869"/>
<dbReference type="CDD" id="cd14014">
    <property type="entry name" value="STKc_PknB_like"/>
    <property type="match status" value="1"/>
</dbReference>
<dbReference type="InterPro" id="IPR016252">
    <property type="entry name" value="Ser/Thr_kinase_SpkB"/>
</dbReference>
<dbReference type="Pfam" id="PF00805">
    <property type="entry name" value="Pentapeptide"/>
    <property type="match status" value="2"/>
</dbReference>
<dbReference type="Pfam" id="PF00069">
    <property type="entry name" value="Pkinase"/>
    <property type="match status" value="1"/>
</dbReference>
<dbReference type="InterPro" id="IPR017441">
    <property type="entry name" value="Protein_kinase_ATP_BS"/>
</dbReference>
<dbReference type="PROSITE" id="PS00107">
    <property type="entry name" value="PROTEIN_KINASE_ATP"/>
    <property type="match status" value="1"/>
</dbReference>
<evidence type="ECO:0000313" key="13">
    <source>
        <dbReference type="Proteomes" id="UP000180235"/>
    </source>
</evidence>
<dbReference type="AlphaFoldDB" id="A0A1J0AE69"/>
<dbReference type="RefSeq" id="WP_071454676.1">
    <property type="nucleotide sequence ID" value="NZ_CP017675.1"/>
</dbReference>
<comment type="catalytic activity">
    <reaction evidence="6 8">
        <text>L-threonyl-[protein] + ATP = O-phospho-L-threonyl-[protein] + ADP + H(+)</text>
        <dbReference type="Rhea" id="RHEA:46608"/>
        <dbReference type="Rhea" id="RHEA-COMP:11060"/>
        <dbReference type="Rhea" id="RHEA-COMP:11605"/>
        <dbReference type="ChEBI" id="CHEBI:15378"/>
        <dbReference type="ChEBI" id="CHEBI:30013"/>
        <dbReference type="ChEBI" id="CHEBI:30616"/>
        <dbReference type="ChEBI" id="CHEBI:61977"/>
        <dbReference type="ChEBI" id="CHEBI:456216"/>
        <dbReference type="EC" id="2.7.11.1"/>
    </reaction>
</comment>
<dbReference type="EC" id="2.7.11.1" evidence="8"/>
<dbReference type="Proteomes" id="UP000180235">
    <property type="component" value="Chromosome"/>
</dbReference>
<proteinExistence type="inferred from homology"/>
<dbReference type="PROSITE" id="PS50011">
    <property type="entry name" value="PROTEIN_KINASE_DOM"/>
    <property type="match status" value="1"/>
</dbReference>
<feature type="compositionally biased region" description="Pro residues" evidence="10">
    <location>
        <begin position="316"/>
        <end position="326"/>
    </location>
</feature>
<dbReference type="NCBIfam" id="NF045510">
    <property type="entry name" value="4Cys_prefix_kin"/>
    <property type="match status" value="1"/>
</dbReference>
<keyword evidence="13" id="KW-1185">Reference proteome</keyword>
<evidence type="ECO:0000256" key="5">
    <source>
        <dbReference type="ARBA" id="ARBA00022840"/>
    </source>
</evidence>
<dbReference type="EMBL" id="CP017675">
    <property type="protein sequence ID" value="APB34195.1"/>
    <property type="molecule type" value="Genomic_DNA"/>
</dbReference>
<keyword evidence="5 8" id="KW-0067">ATP-binding</keyword>
<evidence type="ECO:0000259" key="11">
    <source>
        <dbReference type="PROSITE" id="PS50011"/>
    </source>
</evidence>
<feature type="binding site" evidence="9">
    <location>
        <position position="68"/>
    </location>
    <ligand>
        <name>ATP</name>
        <dbReference type="ChEBI" id="CHEBI:30616"/>
    </ligand>
</feature>
<dbReference type="PANTHER" id="PTHR24363">
    <property type="entry name" value="SERINE/THREONINE PROTEIN KINASE"/>
    <property type="match status" value="1"/>
</dbReference>
<accession>A0A1J0AE69</accession>
<dbReference type="PANTHER" id="PTHR24363:SF0">
    <property type="entry name" value="SERINE_THREONINE KINASE LIKE DOMAIN CONTAINING 1"/>
    <property type="match status" value="1"/>
</dbReference>
<dbReference type="SMART" id="SM00220">
    <property type="entry name" value="S_TKc"/>
    <property type="match status" value="1"/>
</dbReference>
<feature type="region of interest" description="Disordered" evidence="10">
    <location>
        <begin position="308"/>
        <end position="334"/>
    </location>
</feature>
<reference evidence="12 13" key="1">
    <citation type="submission" date="2016-10" db="EMBL/GenBank/DDBJ databases">
        <title>Description of Gloeomargarita lithophora gen. nov., sp. nov., a thylakoid-bearing basal-branching cyanobacterium with intracellular carbonates, and proposal for Gloeomargaritales ord. nov.</title>
        <authorList>
            <person name="Moreira D."/>
            <person name="Tavera R."/>
            <person name="Benzerara K."/>
            <person name="Skouri-Panet F."/>
            <person name="Couradeau E."/>
            <person name="Gerard E."/>
            <person name="Loussert C."/>
            <person name="Novelo E."/>
            <person name="Zivanovic Y."/>
            <person name="Lopez-Garcia P."/>
        </authorList>
    </citation>
    <scope>NUCLEOTIDE SEQUENCE [LARGE SCALE GENOMIC DNA]</scope>
    <source>
        <strain evidence="12 13">D10</strain>
    </source>
</reference>
<dbReference type="GO" id="GO:0004674">
    <property type="term" value="F:protein serine/threonine kinase activity"/>
    <property type="evidence" value="ECO:0007669"/>
    <property type="project" value="UniProtKB-UniRule"/>
</dbReference>
<dbReference type="GO" id="GO:0005524">
    <property type="term" value="F:ATP binding"/>
    <property type="evidence" value="ECO:0007669"/>
    <property type="project" value="UniProtKB-UniRule"/>
</dbReference>
<evidence type="ECO:0000256" key="3">
    <source>
        <dbReference type="ARBA" id="ARBA00022741"/>
    </source>
</evidence>
<keyword evidence="2 8" id="KW-0808">Transferase</keyword>
<evidence type="ECO:0000256" key="2">
    <source>
        <dbReference type="ARBA" id="ARBA00022679"/>
    </source>
</evidence>
<evidence type="ECO:0000256" key="10">
    <source>
        <dbReference type="SAM" id="MobiDB-lite"/>
    </source>
</evidence>
<evidence type="ECO:0000256" key="4">
    <source>
        <dbReference type="ARBA" id="ARBA00022777"/>
    </source>
</evidence>
<dbReference type="InterPro" id="IPR001646">
    <property type="entry name" value="5peptide_repeat"/>
</dbReference>
<feature type="domain" description="Protein kinase" evidence="11">
    <location>
        <begin position="37"/>
        <end position="303"/>
    </location>
</feature>
<keyword evidence="4 8" id="KW-0418">Kinase</keyword>
<dbReference type="Gene3D" id="2.160.20.80">
    <property type="entry name" value="E3 ubiquitin-protein ligase SopA"/>
    <property type="match status" value="1"/>
</dbReference>
<evidence type="ECO:0000256" key="8">
    <source>
        <dbReference type="PIRNR" id="PIRNR000647"/>
    </source>
</evidence>
<name>A0A1J0AE69_9CYAN</name>
<keyword evidence="3 8" id="KW-0547">Nucleotide-binding</keyword>
<dbReference type="STRING" id="1188229.GlitD10_1869"/>
<evidence type="ECO:0000256" key="7">
    <source>
        <dbReference type="ARBA" id="ARBA00048679"/>
    </source>
</evidence>
<dbReference type="Gene3D" id="1.10.510.10">
    <property type="entry name" value="Transferase(Phosphotransferase) domain 1"/>
    <property type="match status" value="1"/>
</dbReference>
<evidence type="ECO:0000313" key="12">
    <source>
        <dbReference type="EMBL" id="APB34195.1"/>
    </source>
</evidence>
<comment type="similarity">
    <text evidence="8">Belongs to the protein kinase superfamily. Ser/Thr protein kinase family.</text>
</comment>
<organism evidence="12 13">
    <name type="scientific">Gloeomargarita lithophora Alchichica-D10</name>
    <dbReference type="NCBI Taxonomy" id="1188229"/>
    <lineage>
        <taxon>Bacteria</taxon>
        <taxon>Bacillati</taxon>
        <taxon>Cyanobacteriota</taxon>
        <taxon>Cyanophyceae</taxon>
        <taxon>Gloeomargaritales</taxon>
        <taxon>Gloeomargaritaceae</taxon>
        <taxon>Gloeomargarita</taxon>
    </lineage>
</organism>
<keyword evidence="1 8" id="KW-0723">Serine/threonine-protein kinase</keyword>
<dbReference type="GO" id="GO:0106310">
    <property type="term" value="F:protein serine kinase activity"/>
    <property type="evidence" value="ECO:0007669"/>
    <property type="project" value="RHEA"/>
</dbReference>
<dbReference type="SUPFAM" id="SSF141571">
    <property type="entry name" value="Pentapeptide repeat-like"/>
    <property type="match status" value="1"/>
</dbReference>
<dbReference type="InterPro" id="IPR000719">
    <property type="entry name" value="Prot_kinase_dom"/>
</dbReference>
<dbReference type="InterPro" id="IPR011009">
    <property type="entry name" value="Kinase-like_dom_sf"/>
</dbReference>
<protein>
    <recommendedName>
        <fullName evidence="8">Serine/threonine-protein kinase B</fullName>
        <ecNumber evidence="8">2.7.11.1</ecNumber>
    </recommendedName>
</protein>
<evidence type="ECO:0000256" key="1">
    <source>
        <dbReference type="ARBA" id="ARBA00022527"/>
    </source>
</evidence>
<dbReference type="PIRSF" id="PIRSF000647">
    <property type="entry name" value="Ser/Thr_PK_SpkB"/>
    <property type="match status" value="1"/>
</dbReference>
<dbReference type="OrthoDB" id="428645at2"/>
<evidence type="ECO:0000256" key="9">
    <source>
        <dbReference type="PROSITE-ProRule" id="PRU10141"/>
    </source>
</evidence>
<sequence length="506" mass="55683">MSYCFNPTCTRPQNPEGSLVCGNCGSGLILGHRGREYRMKKCLGYGGFGATFAAVEENLPGKPLCVIKQLRPPVNNPDDHVYQMAKDLFEREAEIMGRLGNHPRLASLRDYFADPPHFYMVQEFVDGKTLQAEVREGGPFEEGSAKLFLRQMLPVLQYIHEHGTIHRDIKPANIMRRKVDGELILIDFGAVKQVGQIPSGAEGELTQFAIGTAGYAPPEQLSMRPVYASDIYALGGTCLYLLTGKSPKELEIDPQTGEIRWRQYVRVSDAFAQVLDRMLAVSLKQRYATAGAVIRALDLEPHYSSLSQGIRTQSPAPTPVVPPPPEEITSGDSQASRLAAAIRARKARALNMEEGDTDSGKLTQSRLKDALRRGKKDFAGQDFRDFDLQGETMVGCILTETVLSKANLRETILEEANLGRANLQGANLQKANLHKAYLSFANLQGADLRNADLTDAYLRNANLRDANLCGANLEGALVANDQLAAARTNWATKLPTGSKRANWWPL</sequence>
<comment type="catalytic activity">
    <reaction evidence="7 8">
        <text>L-seryl-[protein] + ATP = O-phospho-L-seryl-[protein] + ADP + H(+)</text>
        <dbReference type="Rhea" id="RHEA:17989"/>
        <dbReference type="Rhea" id="RHEA-COMP:9863"/>
        <dbReference type="Rhea" id="RHEA-COMP:11604"/>
        <dbReference type="ChEBI" id="CHEBI:15378"/>
        <dbReference type="ChEBI" id="CHEBI:29999"/>
        <dbReference type="ChEBI" id="CHEBI:30616"/>
        <dbReference type="ChEBI" id="CHEBI:83421"/>
        <dbReference type="ChEBI" id="CHEBI:456216"/>
        <dbReference type="EC" id="2.7.11.1"/>
    </reaction>
</comment>
<evidence type="ECO:0000256" key="6">
    <source>
        <dbReference type="ARBA" id="ARBA00047899"/>
    </source>
</evidence>
<gene>
    <name evidence="12" type="ORF">GlitD10_1869</name>
</gene>
<dbReference type="SUPFAM" id="SSF56112">
    <property type="entry name" value="Protein kinase-like (PK-like)"/>
    <property type="match status" value="1"/>
</dbReference>